<dbReference type="Proteomes" id="UP001589734">
    <property type="component" value="Unassembled WGS sequence"/>
</dbReference>
<dbReference type="RefSeq" id="WP_379683608.1">
    <property type="nucleotide sequence ID" value="NZ_JBHLYW010000011.1"/>
</dbReference>
<dbReference type="EMBL" id="JBHLYW010000011">
    <property type="protein sequence ID" value="MFC0079062.1"/>
    <property type="molecule type" value="Genomic_DNA"/>
</dbReference>
<evidence type="ECO:0000313" key="2">
    <source>
        <dbReference type="Proteomes" id="UP001589734"/>
    </source>
</evidence>
<sequence length="180" mass="21683">MGFNRLEIQRFDESGYYVLDEEFLFSCIYSDGWTERLLTFEIFVDIYYECRGEICFFANGYEKKEIESLLGFELPTEIKNLIGLLMNQKELQLKKYYSDWFMEDPSKVDFVINRDGISHNTRIAIMLKKLENPNESEKLLFLLNEEFEKLREDLYNKKLLELGLIKPVLTKKEKRRNRRL</sequence>
<comment type="caution">
    <text evidence="1">The sequence shown here is derived from an EMBL/GenBank/DDBJ whole genome shotgun (WGS) entry which is preliminary data.</text>
</comment>
<reference evidence="1 2" key="1">
    <citation type="submission" date="2024-09" db="EMBL/GenBank/DDBJ databases">
        <authorList>
            <person name="Sun Q."/>
            <person name="Mori K."/>
        </authorList>
    </citation>
    <scope>NUCLEOTIDE SEQUENCE [LARGE SCALE GENOMIC DNA]</scope>
    <source>
        <strain evidence="1 2">CGMCC 1.12926</strain>
    </source>
</reference>
<proteinExistence type="predicted"/>
<name>A0ABV6BYJ5_9FLAO</name>
<gene>
    <name evidence="1" type="ORF">ACFFLS_18590</name>
</gene>
<organism evidence="1 2">
    <name type="scientific">Flavobacterium procerum</name>
    <dbReference type="NCBI Taxonomy" id="1455569"/>
    <lineage>
        <taxon>Bacteria</taxon>
        <taxon>Pseudomonadati</taxon>
        <taxon>Bacteroidota</taxon>
        <taxon>Flavobacteriia</taxon>
        <taxon>Flavobacteriales</taxon>
        <taxon>Flavobacteriaceae</taxon>
        <taxon>Flavobacterium</taxon>
    </lineage>
</organism>
<protein>
    <submittedName>
        <fullName evidence="1">Uncharacterized protein</fullName>
    </submittedName>
</protein>
<evidence type="ECO:0000313" key="1">
    <source>
        <dbReference type="EMBL" id="MFC0079062.1"/>
    </source>
</evidence>
<accession>A0ABV6BYJ5</accession>
<keyword evidence="2" id="KW-1185">Reference proteome</keyword>